<protein>
    <submittedName>
        <fullName evidence="8">ATPase AAA</fullName>
    </submittedName>
</protein>
<dbReference type="Proteomes" id="UP001500542">
    <property type="component" value="Unassembled WGS sequence"/>
</dbReference>
<evidence type="ECO:0000256" key="3">
    <source>
        <dbReference type="ARBA" id="ARBA00022806"/>
    </source>
</evidence>
<dbReference type="Gene3D" id="3.40.50.300">
    <property type="entry name" value="P-loop containing nucleotide triphosphate hydrolases"/>
    <property type="match status" value="2"/>
</dbReference>
<evidence type="ECO:0000256" key="6">
    <source>
        <dbReference type="SAM" id="MobiDB-lite"/>
    </source>
</evidence>
<dbReference type="RefSeq" id="WP_343965895.1">
    <property type="nucleotide sequence ID" value="NZ_BAAAHK010000003.1"/>
</dbReference>
<evidence type="ECO:0000256" key="4">
    <source>
        <dbReference type="ARBA" id="ARBA00022840"/>
    </source>
</evidence>
<dbReference type="PANTHER" id="PTHR11070:SF45">
    <property type="entry name" value="DNA 3'-5' HELICASE"/>
    <property type="match status" value="1"/>
</dbReference>
<proteinExistence type="predicted"/>
<dbReference type="InterPro" id="IPR014016">
    <property type="entry name" value="UvrD-like_ATP-bd"/>
</dbReference>
<sequence length="701" mass="76234">MGGRMRGLDGEREYAERCRLALQAMIAGARENVVVGELTWGDRYTAERLGYYLRSLAQELGDEGTGPPFFGLIGYGDDDTAGEHRNQTYYLGRRHISDAIGRPPLVIDWRAPVSTSFYRASPTDPRGITTRRRFGWSTETLTGYEDEHLTRRPHPPGAGGQESEHGADAGSDATAADGADAGRVVSGILRAEIERPRVGPMRDIVATIQPEQDLLVRAELDESLCVQGAPGTGKTAVGLHRAAYLLYVHRARLQRNGVLVLGPNRAFLHYISAVLPTLGEVDVEQTTIEELLTGEQHPIRSTDGPGAAETKHDKRMAEVLRRALYSRIQTPEDAVVVPDSSYRWRVNQHEFEQMVDDARQEATAYLLGRERVISRLVAALQRQAEARGQNCNGNWLRKMGRAVTPAVDAVWPAVKADELLAGLLSDPTALATAADGILTEDEQAAISWKRARKPKSALWTAADAVLLDEASALLERGPTYGHVIIDEAQDLSPMQCRAIARRSEHGSITVLGDLAQGTTPWATRDWPAQLAHLGKPDSQVIALTTGYRVPAAVVEVANRLLGNLGIDVPPTRSFRSDGRLSIQRTSDLAKTCTEAVRAALTEEGSIGVIAADEAIDHLRTTLHDDGIDTIEADGDGRVALVPAVLAKGLEYDHVIVIEPAAIVEAEPRGLNRLYVVLTRAVSRLDVLHSRALPPELDGTKA</sequence>
<evidence type="ECO:0000256" key="1">
    <source>
        <dbReference type="ARBA" id="ARBA00022741"/>
    </source>
</evidence>
<evidence type="ECO:0000313" key="9">
    <source>
        <dbReference type="Proteomes" id="UP001500542"/>
    </source>
</evidence>
<name>A0ABN1PM89_9ACTN</name>
<feature type="compositionally biased region" description="Low complexity" evidence="6">
    <location>
        <begin position="168"/>
        <end position="177"/>
    </location>
</feature>
<accession>A0ABN1PM89</accession>
<gene>
    <name evidence="8" type="ORF">GCM10009554_13310</name>
</gene>
<evidence type="ECO:0000256" key="5">
    <source>
        <dbReference type="PROSITE-ProRule" id="PRU00560"/>
    </source>
</evidence>
<dbReference type="PANTHER" id="PTHR11070">
    <property type="entry name" value="UVRD / RECB / PCRA DNA HELICASE FAMILY MEMBER"/>
    <property type="match status" value="1"/>
</dbReference>
<organism evidence="8 9">
    <name type="scientific">Kribbella koreensis</name>
    <dbReference type="NCBI Taxonomy" id="57909"/>
    <lineage>
        <taxon>Bacteria</taxon>
        <taxon>Bacillati</taxon>
        <taxon>Actinomycetota</taxon>
        <taxon>Actinomycetes</taxon>
        <taxon>Propionibacteriales</taxon>
        <taxon>Kribbellaceae</taxon>
        <taxon>Kribbella</taxon>
    </lineage>
</organism>
<feature type="domain" description="UvrD-like helicase ATP-binding" evidence="7">
    <location>
        <begin position="207"/>
        <end position="550"/>
    </location>
</feature>
<reference evidence="8 9" key="1">
    <citation type="journal article" date="2019" name="Int. J. Syst. Evol. Microbiol.">
        <title>The Global Catalogue of Microorganisms (GCM) 10K type strain sequencing project: providing services to taxonomists for standard genome sequencing and annotation.</title>
        <authorList>
            <consortium name="The Broad Institute Genomics Platform"/>
            <consortium name="The Broad Institute Genome Sequencing Center for Infectious Disease"/>
            <person name="Wu L."/>
            <person name="Ma J."/>
        </authorList>
    </citation>
    <scope>NUCLEOTIDE SEQUENCE [LARGE SCALE GENOMIC DNA]</scope>
    <source>
        <strain evidence="8 9">JCM 10977</strain>
    </source>
</reference>
<dbReference type="PROSITE" id="PS51198">
    <property type="entry name" value="UVRD_HELICASE_ATP_BIND"/>
    <property type="match status" value="1"/>
</dbReference>
<evidence type="ECO:0000259" key="7">
    <source>
        <dbReference type="PROSITE" id="PS51198"/>
    </source>
</evidence>
<dbReference type="SUPFAM" id="SSF52540">
    <property type="entry name" value="P-loop containing nucleoside triphosphate hydrolases"/>
    <property type="match status" value="1"/>
</dbReference>
<dbReference type="InterPro" id="IPR027417">
    <property type="entry name" value="P-loop_NTPase"/>
</dbReference>
<feature type="region of interest" description="Disordered" evidence="6">
    <location>
        <begin position="142"/>
        <end position="177"/>
    </location>
</feature>
<keyword evidence="4 5" id="KW-0067">ATP-binding</keyword>
<comment type="caution">
    <text evidence="8">The sequence shown here is derived from an EMBL/GenBank/DDBJ whole genome shotgun (WGS) entry which is preliminary data.</text>
</comment>
<dbReference type="EMBL" id="BAAAHK010000003">
    <property type="protein sequence ID" value="GAA0930322.1"/>
    <property type="molecule type" value="Genomic_DNA"/>
</dbReference>
<evidence type="ECO:0000313" key="8">
    <source>
        <dbReference type="EMBL" id="GAA0930322.1"/>
    </source>
</evidence>
<keyword evidence="3 5" id="KW-0347">Helicase</keyword>
<keyword evidence="9" id="KW-1185">Reference proteome</keyword>
<dbReference type="InterPro" id="IPR000212">
    <property type="entry name" value="DNA_helicase_UvrD/REP"/>
</dbReference>
<keyword evidence="2 5" id="KW-0378">Hydrolase</keyword>
<keyword evidence="1 5" id="KW-0547">Nucleotide-binding</keyword>
<feature type="binding site" evidence="5">
    <location>
        <begin position="228"/>
        <end position="235"/>
    </location>
    <ligand>
        <name>ATP</name>
        <dbReference type="ChEBI" id="CHEBI:30616"/>
    </ligand>
</feature>
<evidence type="ECO:0000256" key="2">
    <source>
        <dbReference type="ARBA" id="ARBA00022801"/>
    </source>
</evidence>